<feature type="signal peptide" evidence="1">
    <location>
        <begin position="1"/>
        <end position="20"/>
    </location>
</feature>
<keyword evidence="3" id="KW-1185">Reference proteome</keyword>
<feature type="chain" id="PRO_5042025284" evidence="1">
    <location>
        <begin position="21"/>
        <end position="333"/>
    </location>
</feature>
<comment type="caution">
    <text evidence="2">The sequence shown here is derived from an EMBL/GenBank/DDBJ whole genome shotgun (WGS) entry which is preliminary data.</text>
</comment>
<gene>
    <name evidence="2" type="ORF">HFQ13_03145</name>
</gene>
<protein>
    <submittedName>
        <fullName evidence="2">Uncharacterized protein</fullName>
    </submittedName>
</protein>
<evidence type="ECO:0000313" key="2">
    <source>
        <dbReference type="EMBL" id="MBU2787218.1"/>
    </source>
</evidence>
<dbReference type="EMBL" id="JAAXYO010000037">
    <property type="protein sequence ID" value="MBU2787218.1"/>
    <property type="molecule type" value="Genomic_DNA"/>
</dbReference>
<organism evidence="2 3">
    <name type="scientific">Igneacidithiobacillus copahuensis</name>
    <dbReference type="NCBI Taxonomy" id="2724909"/>
    <lineage>
        <taxon>Bacteria</taxon>
        <taxon>Pseudomonadati</taxon>
        <taxon>Pseudomonadota</taxon>
        <taxon>Acidithiobacillia</taxon>
        <taxon>Acidithiobacillales</taxon>
        <taxon>Acidithiobacillaceae</taxon>
        <taxon>Igneacidithiobacillus</taxon>
    </lineage>
</organism>
<dbReference type="AlphaFoldDB" id="A0AAE3CIW5"/>
<reference evidence="2" key="1">
    <citation type="journal article" date="2021" name="ISME J.">
        <title>Genomic evolution of the class Acidithiobacillia: deep-branching Proteobacteria living in extreme acidic conditions.</title>
        <authorList>
            <person name="Moya-Beltran A."/>
            <person name="Beard S."/>
            <person name="Rojas-Villalobos C."/>
            <person name="Issotta F."/>
            <person name="Gallardo Y."/>
            <person name="Ulloa R."/>
            <person name="Giaveno A."/>
            <person name="Degli Esposti M."/>
            <person name="Johnson D.B."/>
            <person name="Quatrini R."/>
        </authorList>
    </citation>
    <scope>NUCLEOTIDE SEQUENCE</scope>
    <source>
        <strain evidence="2">VAN18-1</strain>
    </source>
</reference>
<evidence type="ECO:0000256" key="1">
    <source>
        <dbReference type="SAM" id="SignalP"/>
    </source>
</evidence>
<sequence>MDSRILVAALALACAPAAFAGETATQAMERMRTDAAVMQNIANTWPQLQQQARNYGQFAGYGDRLWSGEGPTVVNRMGGTELCHNTHWDSATANLVTGGLNIAGDAEAEAYALEFVSEDFLAQLGDYMNAQAQAGEQPQNLQQVEQQANAMETASNNLNGLLNTVGNQISAALGTGSTLEPLPIQNWQAGIGNIPNLSAVQYLPGPSNGAPIGWVIPPVRGFARLEDICPTGTATIPMLPFQAPVLNAVQVTIQENPELAQNIKGLEAPSTYAIPNGYLHTDGWLPVPNYAIRMSVVGVLGRDLPAIAQYMAPIDSGLARYNQDVQAILGELQ</sequence>
<dbReference type="Proteomes" id="UP001197378">
    <property type="component" value="Unassembled WGS sequence"/>
</dbReference>
<proteinExistence type="predicted"/>
<keyword evidence="1" id="KW-0732">Signal</keyword>
<evidence type="ECO:0000313" key="3">
    <source>
        <dbReference type="Proteomes" id="UP001197378"/>
    </source>
</evidence>
<accession>A0AAE3CIW5</accession>
<name>A0AAE3CIW5_9PROT</name>
<dbReference type="RefSeq" id="WP_215870346.1">
    <property type="nucleotide sequence ID" value="NZ_JAAXYO010000037.1"/>
</dbReference>